<sequence length="64" mass="6895">MNFAGNGSLALYIKIKAKAAAETSPFPLLQSPQAKDSPSEMDVAMTYKGMETEGLNTDKYDGLH</sequence>
<organism evidence="1 2">
    <name type="scientific">Rosa chinensis</name>
    <name type="common">China rose</name>
    <dbReference type="NCBI Taxonomy" id="74649"/>
    <lineage>
        <taxon>Eukaryota</taxon>
        <taxon>Viridiplantae</taxon>
        <taxon>Streptophyta</taxon>
        <taxon>Embryophyta</taxon>
        <taxon>Tracheophyta</taxon>
        <taxon>Spermatophyta</taxon>
        <taxon>Magnoliopsida</taxon>
        <taxon>eudicotyledons</taxon>
        <taxon>Gunneridae</taxon>
        <taxon>Pentapetalae</taxon>
        <taxon>rosids</taxon>
        <taxon>fabids</taxon>
        <taxon>Rosales</taxon>
        <taxon>Rosaceae</taxon>
        <taxon>Rosoideae</taxon>
        <taxon>Rosoideae incertae sedis</taxon>
        <taxon>Rosa</taxon>
    </lineage>
</organism>
<dbReference type="Gramene" id="PRQ56046">
    <property type="protein sequence ID" value="PRQ56046"/>
    <property type="gene ID" value="RchiOBHm_Chr1g0331441"/>
</dbReference>
<evidence type="ECO:0000313" key="2">
    <source>
        <dbReference type="Proteomes" id="UP000238479"/>
    </source>
</evidence>
<reference evidence="1 2" key="1">
    <citation type="journal article" date="2018" name="Nat. Genet.">
        <title>The Rosa genome provides new insights in the design of modern roses.</title>
        <authorList>
            <person name="Bendahmane M."/>
        </authorList>
    </citation>
    <scope>NUCLEOTIDE SEQUENCE [LARGE SCALE GENOMIC DNA]</scope>
    <source>
        <strain evidence="2">cv. Old Blush</strain>
    </source>
</reference>
<gene>
    <name evidence="1" type="ORF">RchiOBHm_Chr1g0331441</name>
</gene>
<accession>A0A2P6SBJ9</accession>
<protein>
    <submittedName>
        <fullName evidence="1">Uncharacterized protein</fullName>
    </submittedName>
</protein>
<dbReference type="AlphaFoldDB" id="A0A2P6SBJ9"/>
<proteinExistence type="predicted"/>
<dbReference type="Proteomes" id="UP000238479">
    <property type="component" value="Chromosome 1"/>
</dbReference>
<comment type="caution">
    <text evidence="1">The sequence shown here is derived from an EMBL/GenBank/DDBJ whole genome shotgun (WGS) entry which is preliminary data.</text>
</comment>
<name>A0A2P6SBJ9_ROSCH</name>
<dbReference type="EMBL" id="PDCK01000039">
    <property type="protein sequence ID" value="PRQ56046.1"/>
    <property type="molecule type" value="Genomic_DNA"/>
</dbReference>
<keyword evidence="2" id="KW-1185">Reference proteome</keyword>
<evidence type="ECO:0000313" key="1">
    <source>
        <dbReference type="EMBL" id="PRQ56046.1"/>
    </source>
</evidence>